<proteinExistence type="predicted"/>
<keyword evidence="3" id="KW-1185">Reference proteome</keyword>
<reference evidence="3" key="1">
    <citation type="submission" date="2015-01" db="EMBL/GenBank/DDBJ databases">
        <authorList>
            <person name="Aksoy S."/>
            <person name="Warren W."/>
            <person name="Wilson R.K."/>
        </authorList>
    </citation>
    <scope>NUCLEOTIDE SEQUENCE [LARGE SCALE GENOMIC DNA]</scope>
    <source>
        <strain evidence="3">IAEA</strain>
    </source>
</reference>
<reference evidence="2" key="2">
    <citation type="submission" date="2020-05" db="UniProtKB">
        <authorList>
            <consortium name="EnsemblMetazoa"/>
        </authorList>
    </citation>
    <scope>IDENTIFICATION</scope>
    <source>
        <strain evidence="2">IAEA</strain>
    </source>
</reference>
<dbReference type="Proteomes" id="UP000092460">
    <property type="component" value="Unassembled WGS sequence"/>
</dbReference>
<accession>A0A1B0BIB6</accession>
<dbReference type="EMBL" id="JXJN01014874">
    <property type="status" value="NOT_ANNOTATED_CDS"/>
    <property type="molecule type" value="Genomic_DNA"/>
</dbReference>
<feature type="coiled-coil region" evidence="1">
    <location>
        <begin position="354"/>
        <end position="395"/>
    </location>
</feature>
<protein>
    <submittedName>
        <fullName evidence="2">Uncharacterized protein</fullName>
    </submittedName>
</protein>
<dbReference type="AlphaFoldDB" id="A0A1B0BIB6"/>
<sequence>MVNTTRETFNSIMPTLPATVRELDLPSQLLPRPQPPQRHINRIYPTARQLNTVSINRHQIDKSDIAKKNQRLGCHQLSDIDLQEFQSALSLSPILTASAFNVFNKKTQRNMDAVFLSTLGGSVKCIPTSTASSHAVQVLMSPTELRRSSGLPFLEKGGFTKLASLGATASQTTPLDDIPADYYESYAPNANVLAGDYKIYWQLTELFVKRLQNIGNVAKPCPKFKMNVNKSKTVITNIEKLESQVVKRLECLRSTVNIDRIHLQNAVDKMRQRNCHDDIDSLIKIIESGYRHGNRVSRNLSSRSISRSQMLGHLKPNSVRVRVGRIGRSGRTDNTLQKKSIGNELGQQLTHLELMRKDDEMSMLKQQVASMNEKMLHAQEEVKRKNEMIKELQNDLRIGCTQVSKSHVHAFLLQILKFLSGKF</sequence>
<keyword evidence="1" id="KW-0175">Coiled coil</keyword>
<organism evidence="2 3">
    <name type="scientific">Glossina palpalis gambiensis</name>
    <dbReference type="NCBI Taxonomy" id="67801"/>
    <lineage>
        <taxon>Eukaryota</taxon>
        <taxon>Metazoa</taxon>
        <taxon>Ecdysozoa</taxon>
        <taxon>Arthropoda</taxon>
        <taxon>Hexapoda</taxon>
        <taxon>Insecta</taxon>
        <taxon>Pterygota</taxon>
        <taxon>Neoptera</taxon>
        <taxon>Endopterygota</taxon>
        <taxon>Diptera</taxon>
        <taxon>Brachycera</taxon>
        <taxon>Muscomorpha</taxon>
        <taxon>Hippoboscoidea</taxon>
        <taxon>Glossinidae</taxon>
        <taxon>Glossina</taxon>
    </lineage>
</organism>
<evidence type="ECO:0000313" key="2">
    <source>
        <dbReference type="EnsemblMetazoa" id="GPPI031064-PA"/>
    </source>
</evidence>
<evidence type="ECO:0000313" key="3">
    <source>
        <dbReference type="Proteomes" id="UP000092460"/>
    </source>
</evidence>
<dbReference type="EnsemblMetazoa" id="GPPI031064-RA">
    <property type="protein sequence ID" value="GPPI031064-PA"/>
    <property type="gene ID" value="GPPI031064"/>
</dbReference>
<name>A0A1B0BIB6_9MUSC</name>
<dbReference type="VEuPathDB" id="VectorBase:GPPI031064"/>
<evidence type="ECO:0000256" key="1">
    <source>
        <dbReference type="SAM" id="Coils"/>
    </source>
</evidence>